<feature type="region of interest" description="Disordered" evidence="1">
    <location>
        <begin position="94"/>
        <end position="113"/>
    </location>
</feature>
<feature type="non-terminal residue" evidence="3">
    <location>
        <position position="131"/>
    </location>
</feature>
<dbReference type="AlphaFoldDB" id="S4NXV9"/>
<feature type="compositionally biased region" description="Basic and acidic residues" evidence="1">
    <location>
        <begin position="73"/>
        <end position="84"/>
    </location>
</feature>
<feature type="chain" id="PRO_5004531826" evidence="2">
    <location>
        <begin position="20"/>
        <end position="131"/>
    </location>
</feature>
<feature type="compositionally biased region" description="Polar residues" evidence="1">
    <location>
        <begin position="94"/>
        <end position="103"/>
    </location>
</feature>
<organism evidence="3">
    <name type="scientific">Pararge aegeria</name>
    <name type="common">speckled wood butterfly</name>
    <dbReference type="NCBI Taxonomy" id="116150"/>
    <lineage>
        <taxon>Eukaryota</taxon>
        <taxon>Metazoa</taxon>
        <taxon>Ecdysozoa</taxon>
        <taxon>Arthropoda</taxon>
        <taxon>Hexapoda</taxon>
        <taxon>Insecta</taxon>
        <taxon>Pterygota</taxon>
        <taxon>Neoptera</taxon>
        <taxon>Endopterygota</taxon>
        <taxon>Lepidoptera</taxon>
        <taxon>Glossata</taxon>
        <taxon>Ditrysia</taxon>
        <taxon>Papilionoidea</taxon>
        <taxon>Nymphalidae</taxon>
        <taxon>Satyrinae</taxon>
        <taxon>Satyrini</taxon>
        <taxon>Parargina</taxon>
        <taxon>Pararge</taxon>
    </lineage>
</organism>
<evidence type="ECO:0000313" key="3">
    <source>
        <dbReference type="EMBL" id="JAA82019.1"/>
    </source>
</evidence>
<protein>
    <submittedName>
        <fullName evidence="3">Uncharacterized protein</fullName>
    </submittedName>
</protein>
<reference evidence="3" key="2">
    <citation type="submission" date="2013-05" db="EMBL/GenBank/DDBJ databases">
        <authorList>
            <person name="Carter J.-M."/>
            <person name="Baker S.C."/>
            <person name="Pink R."/>
            <person name="Carter D.R.F."/>
            <person name="Collins A."/>
            <person name="Tomlin J."/>
            <person name="Gibbs M."/>
            <person name="Breuker C.J."/>
        </authorList>
    </citation>
    <scope>NUCLEOTIDE SEQUENCE</scope>
    <source>
        <tissue evidence="3">Ovary</tissue>
    </source>
</reference>
<keyword evidence="2" id="KW-0732">Signal</keyword>
<feature type="compositionally biased region" description="Polar residues" evidence="1">
    <location>
        <begin position="56"/>
        <end position="71"/>
    </location>
</feature>
<proteinExistence type="predicted"/>
<feature type="region of interest" description="Disordered" evidence="1">
    <location>
        <begin position="38"/>
        <end position="84"/>
    </location>
</feature>
<evidence type="ECO:0000256" key="2">
    <source>
        <dbReference type="SAM" id="SignalP"/>
    </source>
</evidence>
<dbReference type="EMBL" id="GAIX01010541">
    <property type="protein sequence ID" value="JAA82019.1"/>
    <property type="molecule type" value="Transcribed_RNA"/>
</dbReference>
<reference evidence="3" key="1">
    <citation type="journal article" date="2013" name="BMC Genomics">
        <title>Unscrambling butterfly oogenesis.</title>
        <authorList>
            <person name="Carter J.M."/>
            <person name="Baker S.C."/>
            <person name="Pink R."/>
            <person name="Carter D.R."/>
            <person name="Collins A."/>
            <person name="Tomlin J."/>
            <person name="Gibbs M."/>
            <person name="Breuker C.J."/>
        </authorList>
    </citation>
    <scope>NUCLEOTIDE SEQUENCE</scope>
    <source>
        <tissue evidence="3">Ovary</tissue>
    </source>
</reference>
<name>S4NXV9_9NEOP</name>
<feature type="signal peptide" evidence="2">
    <location>
        <begin position="1"/>
        <end position="19"/>
    </location>
</feature>
<accession>S4NXV9</accession>
<evidence type="ECO:0000256" key="1">
    <source>
        <dbReference type="SAM" id="MobiDB-lite"/>
    </source>
</evidence>
<sequence length="131" mass="13371">MNSICTACALSAECGLCLSRSVCAGLISRVVMALGSEVNDDNATKQTSQKVKKCPVTSNLSEKSGSENVNKGSKPEKAAKMKKESITGVKVVSCSNGHASTPNGRADDEGGGNVAIPRVSYAAAARKAPSP</sequence>